<accession>A0A0P9VY37</accession>
<organism evidence="2 3">
    <name type="scientific">Pseudomonas amygdali pv. mori</name>
    <dbReference type="NCBI Taxonomy" id="34065"/>
    <lineage>
        <taxon>Bacteria</taxon>
        <taxon>Pseudomonadati</taxon>
        <taxon>Pseudomonadota</taxon>
        <taxon>Gammaproteobacteria</taxon>
        <taxon>Pseudomonadales</taxon>
        <taxon>Pseudomonadaceae</taxon>
        <taxon>Pseudomonas</taxon>
        <taxon>Pseudomonas amygdali</taxon>
    </lineage>
</organism>
<dbReference type="AlphaFoldDB" id="A0A0P9VY37"/>
<dbReference type="PATRIC" id="fig|34065.5.peg.5986"/>
<evidence type="ECO:0000256" key="1">
    <source>
        <dbReference type="SAM" id="MobiDB-lite"/>
    </source>
</evidence>
<name>A0A0P9VY37_PSEA0</name>
<comment type="caution">
    <text evidence="2">The sequence shown here is derived from an EMBL/GenBank/DDBJ whole genome shotgun (WGS) entry which is preliminary data.</text>
</comment>
<sequence length="113" mass="12422">MTNFSHKRVAEKEAVERQSQETPSAVIRAQAMDWGVTIDAYLYDAARVGQRYAAIVYGDKSKASLDGMTVATPPLELVKAQSGFKLMRTPGGDQHFLIVRELGVEGNADDIQH</sequence>
<dbReference type="Proteomes" id="UP000050420">
    <property type="component" value="Unassembled WGS sequence"/>
</dbReference>
<dbReference type="EMBL" id="LJQU01000206">
    <property type="protein sequence ID" value="KPX96812.1"/>
    <property type="molecule type" value="Genomic_DNA"/>
</dbReference>
<protein>
    <submittedName>
        <fullName evidence="2">Uncharacterized protein</fullName>
    </submittedName>
</protein>
<reference evidence="2 3" key="1">
    <citation type="submission" date="2015-09" db="EMBL/GenBank/DDBJ databases">
        <title>Genome announcement of multiple Pseudomonas syringae strains.</title>
        <authorList>
            <person name="Thakur S."/>
            <person name="Wang P.W."/>
            <person name="Gong Y."/>
            <person name="Weir B.S."/>
            <person name="Guttman D.S."/>
        </authorList>
    </citation>
    <scope>NUCLEOTIDE SEQUENCE [LARGE SCALE GENOMIC DNA]</scope>
    <source>
        <strain evidence="2 3">ICMP4331</strain>
    </source>
</reference>
<gene>
    <name evidence="2" type="ORF">ALO63_04101</name>
</gene>
<evidence type="ECO:0000313" key="2">
    <source>
        <dbReference type="EMBL" id="KPX96812.1"/>
    </source>
</evidence>
<feature type="region of interest" description="Disordered" evidence="1">
    <location>
        <begin position="1"/>
        <end position="22"/>
    </location>
</feature>
<feature type="compositionally biased region" description="Basic and acidic residues" evidence="1">
    <location>
        <begin position="8"/>
        <end position="19"/>
    </location>
</feature>
<proteinExistence type="predicted"/>
<evidence type="ECO:0000313" key="3">
    <source>
        <dbReference type="Proteomes" id="UP000050420"/>
    </source>
</evidence>